<name>A0A977KXU8_9CYAN</name>
<dbReference type="Proteomes" id="UP001065613">
    <property type="component" value="Chromosome"/>
</dbReference>
<dbReference type="EMBL" id="CP073041">
    <property type="protein sequence ID" value="UXE60390.1"/>
    <property type="molecule type" value="Genomic_DNA"/>
</dbReference>
<organism evidence="1">
    <name type="scientific">Woronichinia naegeliana WA131</name>
    <dbReference type="NCBI Taxonomy" id="2824559"/>
    <lineage>
        <taxon>Bacteria</taxon>
        <taxon>Bacillati</taxon>
        <taxon>Cyanobacteriota</taxon>
        <taxon>Cyanophyceae</taxon>
        <taxon>Synechococcales</taxon>
        <taxon>Coelosphaeriaceae</taxon>
        <taxon>Woronichinia</taxon>
    </lineage>
</organism>
<dbReference type="AlphaFoldDB" id="A0A977KXU8"/>
<proteinExistence type="predicted"/>
<gene>
    <name evidence="1" type="ORF">KA717_33355</name>
</gene>
<protein>
    <recommendedName>
        <fullName evidence="2">DnaD domain-containing protein</fullName>
    </recommendedName>
</protein>
<sequence length="254" mass="29290">MTQPIRDSQTVQTLALLTCYGFDLKDSTPLTLIEQWLAQYSVQWIRLAVVEALYLGRYKAVSIDHLLQSWTKRGYPHFHFNHDFERLISHKLPKILLQPLPSIRDVSRSRSVRWELPPPPHLLEPILRKHPPAIAPQTAMTPLLGDRDSERVPDFQEITDIEMILPQWKAHQDCLTSEDRVQSVKTVIAEATLPDTEIVLTVQAENFVNTRPESKRDSTFLDRTIHQFSPQPDRSNWFSKLKTVLEQERAASAG</sequence>
<evidence type="ECO:0008006" key="2">
    <source>
        <dbReference type="Google" id="ProtNLM"/>
    </source>
</evidence>
<dbReference type="KEGG" id="wna:KA717_33355"/>
<accession>A0A977KXU8</accession>
<reference evidence="1" key="1">
    <citation type="submission" date="2021-04" db="EMBL/GenBank/DDBJ databases">
        <title>Genome sequence of Woronichinia naegeliana from Washington state freshwater lake bloom.</title>
        <authorList>
            <person name="Dreher T.W."/>
        </authorList>
    </citation>
    <scope>NUCLEOTIDE SEQUENCE</scope>
    <source>
        <strain evidence="1">WA131</strain>
    </source>
</reference>
<evidence type="ECO:0000313" key="1">
    <source>
        <dbReference type="EMBL" id="UXE60390.1"/>
    </source>
</evidence>